<dbReference type="RefSeq" id="WP_009527213.1">
    <property type="nucleotide sequence ID" value="NZ_JH815225.1"/>
</dbReference>
<dbReference type="EMBL" id="AFZF02000004">
    <property type="protein sequence ID" value="EHL17413.1"/>
    <property type="molecule type" value="Genomic_DNA"/>
</dbReference>
<sequence>MNEQINRSYYAVIPANVRYNKSLSNISKLVYSELTTILTKDKKITVDAHKISKNLNIPYNNVLKAIVELNEAKIIRVENWEEDNFDIYFI</sequence>
<evidence type="ECO:0000313" key="2">
    <source>
        <dbReference type="Proteomes" id="UP000017818"/>
    </source>
</evidence>
<evidence type="ECO:0000313" key="1">
    <source>
        <dbReference type="EMBL" id="EHL17413.1"/>
    </source>
</evidence>
<reference evidence="1 2" key="1">
    <citation type="submission" date="2012-05" db="EMBL/GenBank/DDBJ databases">
        <title>The Genome Sequence of Eubacteriaceae bacterium CM2.</title>
        <authorList>
            <consortium name="The Broad Institute Genome Sequencing Platform"/>
            <person name="Earl A."/>
            <person name="Ward D."/>
            <person name="Feldgarden M."/>
            <person name="Gevers D."/>
            <person name="Sizova M."/>
            <person name="Hazen A."/>
            <person name="Epstein S."/>
            <person name="Walker B."/>
            <person name="Young S.K."/>
            <person name="Zeng Q."/>
            <person name="Gargeya S."/>
            <person name="Fitzgerald M."/>
            <person name="Haas B."/>
            <person name="Abouelleil A."/>
            <person name="Alvarado L."/>
            <person name="Arachchi H.M."/>
            <person name="Berlin A."/>
            <person name="Chapman S.B."/>
            <person name="Goldberg J."/>
            <person name="Griggs A."/>
            <person name="Gujja S."/>
            <person name="Hansen M."/>
            <person name="Howarth C."/>
            <person name="Imamovic A."/>
            <person name="Larimer J."/>
            <person name="McCowen C."/>
            <person name="Montmayeur A."/>
            <person name="Murphy C."/>
            <person name="Neiman D."/>
            <person name="Pearson M."/>
            <person name="Priest M."/>
            <person name="Roberts A."/>
            <person name="Saif S."/>
            <person name="Shea T."/>
            <person name="Sisk P."/>
            <person name="Sykes S."/>
            <person name="Wortman J."/>
            <person name="Nusbaum C."/>
            <person name="Birren B."/>
        </authorList>
    </citation>
    <scope>NUCLEOTIDE SEQUENCE [LARGE SCALE GENOMIC DNA]</scope>
    <source>
        <strain evidence="1 2">CM2</strain>
    </source>
</reference>
<protein>
    <submittedName>
        <fullName evidence="1">Uncharacterized protein</fullName>
    </submittedName>
</protein>
<name>V9HQX0_9FIRM</name>
<dbReference type="AlphaFoldDB" id="V9HQX0"/>
<dbReference type="Proteomes" id="UP000017818">
    <property type="component" value="Unassembled WGS sequence"/>
</dbReference>
<accession>V9HQX0</accession>
<dbReference type="HOGENOM" id="CLU_2438181_0_0_9"/>
<gene>
    <name evidence="1" type="ORF">HMPREF9630_00580</name>
</gene>
<organism evidence="1 2">
    <name type="scientific">Peptoanaerobacter stomatis</name>
    <dbReference type="NCBI Taxonomy" id="796937"/>
    <lineage>
        <taxon>Bacteria</taxon>
        <taxon>Bacillati</taxon>
        <taxon>Bacillota</taxon>
        <taxon>Clostridia</taxon>
        <taxon>Peptostreptococcales</taxon>
        <taxon>Filifactoraceae</taxon>
        <taxon>Peptoanaerobacter</taxon>
    </lineage>
</organism>
<comment type="caution">
    <text evidence="1">The sequence shown here is derived from an EMBL/GenBank/DDBJ whole genome shotgun (WGS) entry which is preliminary data.</text>
</comment>
<dbReference type="OrthoDB" id="1807191at2"/>
<proteinExistence type="predicted"/>